<organism evidence="1 2">
    <name type="scientific">Natranaerobius thermophilus (strain ATCC BAA-1301 / DSM 18059 / JW/NM-WN-LF)</name>
    <dbReference type="NCBI Taxonomy" id="457570"/>
    <lineage>
        <taxon>Bacteria</taxon>
        <taxon>Bacillati</taxon>
        <taxon>Bacillota</taxon>
        <taxon>Clostridia</taxon>
        <taxon>Natranaerobiales</taxon>
        <taxon>Natranaerobiaceae</taxon>
        <taxon>Natranaerobius</taxon>
    </lineage>
</organism>
<reference evidence="1 2" key="2">
    <citation type="journal article" date="2011" name="J. Bacteriol.">
        <title>Complete genome sequence of the anaerobic, halophilic alkalithermophile Natranaerobius thermophilus JW/NM-WN-LF.</title>
        <authorList>
            <person name="Zhao B."/>
            <person name="Mesbah N.M."/>
            <person name="Dalin E."/>
            <person name="Goodwin L."/>
            <person name="Nolan M."/>
            <person name="Pitluck S."/>
            <person name="Chertkov O."/>
            <person name="Brettin T.S."/>
            <person name="Han J."/>
            <person name="Larimer F.W."/>
            <person name="Land M.L."/>
            <person name="Hauser L."/>
            <person name="Kyrpides N."/>
            <person name="Wiegel J."/>
        </authorList>
    </citation>
    <scope>NUCLEOTIDE SEQUENCE [LARGE SCALE GENOMIC DNA]</scope>
    <source>
        <strain evidence="2">ATCC BAA-1301 / DSM 18059 / JW/NM-WN-LF</strain>
    </source>
</reference>
<dbReference type="AlphaFoldDB" id="B2A789"/>
<reference evidence="1 2" key="1">
    <citation type="submission" date="2008-04" db="EMBL/GenBank/DDBJ databases">
        <title>Complete sequence of chromosome of Natranaerobius thermophilus JW/NM-WN-LF.</title>
        <authorList>
            <consortium name="US DOE Joint Genome Institute"/>
            <person name="Copeland A."/>
            <person name="Lucas S."/>
            <person name="Lapidus A."/>
            <person name="Glavina del Rio T."/>
            <person name="Dalin E."/>
            <person name="Tice H."/>
            <person name="Bruce D."/>
            <person name="Goodwin L."/>
            <person name="Pitluck S."/>
            <person name="Chertkov O."/>
            <person name="Brettin T."/>
            <person name="Detter J.C."/>
            <person name="Han C."/>
            <person name="Kuske C.R."/>
            <person name="Schmutz J."/>
            <person name="Larimer F."/>
            <person name="Land M."/>
            <person name="Hauser L."/>
            <person name="Kyrpides N."/>
            <person name="Lykidis A."/>
            <person name="Mesbah N.M."/>
            <person name="Wiegel J."/>
        </authorList>
    </citation>
    <scope>NUCLEOTIDE SEQUENCE [LARGE SCALE GENOMIC DNA]</scope>
    <source>
        <strain evidence="2">ATCC BAA-1301 / DSM 18059 / JW/NM-WN-LF</strain>
    </source>
</reference>
<dbReference type="STRING" id="457570.Nther_0691"/>
<evidence type="ECO:0000313" key="1">
    <source>
        <dbReference type="EMBL" id="ACB84283.1"/>
    </source>
</evidence>
<protein>
    <submittedName>
        <fullName evidence="1">Uncharacterized protein</fullName>
    </submittedName>
</protein>
<dbReference type="KEGG" id="nth:Nther_0691"/>
<keyword evidence="2" id="KW-1185">Reference proteome</keyword>
<dbReference type="HOGENOM" id="CLU_3390411_0_0_9"/>
<dbReference type="InParanoid" id="B2A789"/>
<name>B2A789_NATTJ</name>
<sequence>MSLSKTDEYTYISFNEIGKMELVLRSFEQGGA</sequence>
<gene>
    <name evidence="1" type="ordered locus">Nther_0691</name>
</gene>
<dbReference type="EMBL" id="CP001034">
    <property type="protein sequence ID" value="ACB84283.1"/>
    <property type="molecule type" value="Genomic_DNA"/>
</dbReference>
<evidence type="ECO:0000313" key="2">
    <source>
        <dbReference type="Proteomes" id="UP000001683"/>
    </source>
</evidence>
<proteinExistence type="predicted"/>
<dbReference type="Proteomes" id="UP000001683">
    <property type="component" value="Chromosome"/>
</dbReference>
<accession>B2A789</accession>